<comment type="caution">
    <text evidence="2">The sequence shown here is derived from an EMBL/GenBank/DDBJ whole genome shotgun (WGS) entry which is preliminary data.</text>
</comment>
<dbReference type="Gene3D" id="1.10.510.10">
    <property type="entry name" value="Transferase(Phosphotransferase) domain 1"/>
    <property type="match status" value="1"/>
</dbReference>
<gene>
    <name evidence="2" type="primary">abkC</name>
    <name evidence="2" type="ORF">TCON_0918</name>
</gene>
<dbReference type="InterPro" id="IPR004147">
    <property type="entry name" value="ABC1_dom"/>
</dbReference>
<dbReference type="PROSITE" id="PS50011">
    <property type="entry name" value="PROTEIN_KINASE_DOM"/>
    <property type="match status" value="1"/>
</dbReference>
<accession>A0ABQ7I0D9</accession>
<dbReference type="InterPro" id="IPR000719">
    <property type="entry name" value="Prot_kinase_dom"/>
</dbReference>
<keyword evidence="3" id="KW-1185">Reference proteome</keyword>
<dbReference type="SUPFAM" id="SSF56112">
    <property type="entry name" value="Protein kinase-like (PK-like)"/>
    <property type="match status" value="1"/>
</dbReference>
<dbReference type="GO" id="GO:0016301">
    <property type="term" value="F:kinase activity"/>
    <property type="evidence" value="ECO:0007669"/>
    <property type="project" value="UniProtKB-KW"/>
</dbReference>
<keyword evidence="2" id="KW-0808">Transferase</keyword>
<sequence length="439" mass="50627">MQFPNFAIKSPHSTYIVPKFQVWKIERKSSNTPSHLLKKLVSMIPLPIAILVDSKISKRILKNIFSNNGYTIKKMGQWIATRPDLFPIHVCETLSQLHSFAPTHPFVESKMILDREVGNIFDFINPDPIGSGSVAQVYKGIYQGQDVAIKVIHPLLRDEIESDSQFITKILSIPRIFRMFHCLNLTSQFLDFKSEIIKQVDLRNEANNLQRLRLNLKHNNNIIIPKPILSTHNVLIEEYVSFTPIEKAIHLSLPIKNTLLNNFTRLIVEMFDDRFIHTDLHSGNIGYTKIGSKYKLVLLDAGLCKNLSEREYKNLFDLFYEAVISRDNRAAAKLFIDRLPGNEASIINKDMFLKDFSKIADGLINGKLGHNGIHSMYKLFSKHRVKLDSCYTNILMSLICFDGLVRRIEPTYNTLKYFKKYLNRSCIGLKVLKKYLLKK</sequence>
<dbReference type="Pfam" id="PF03109">
    <property type="entry name" value="ABC1"/>
    <property type="match status" value="1"/>
</dbReference>
<dbReference type="Proteomes" id="UP001516464">
    <property type="component" value="Unassembled WGS sequence"/>
</dbReference>
<evidence type="ECO:0000313" key="3">
    <source>
        <dbReference type="Proteomes" id="UP001516464"/>
    </source>
</evidence>
<feature type="domain" description="Protein kinase" evidence="1">
    <location>
        <begin position="123"/>
        <end position="439"/>
    </location>
</feature>
<protein>
    <submittedName>
        <fullName evidence="2">Serine/threonine-protein kinase abkC</fullName>
    </submittedName>
</protein>
<dbReference type="PANTHER" id="PTHR45890:SF1">
    <property type="entry name" value="AARF DOMAIN CONTAINING KINASE 2"/>
    <property type="match status" value="1"/>
</dbReference>
<proteinExistence type="predicted"/>
<dbReference type="InterPro" id="IPR052402">
    <property type="entry name" value="ADCK_kinase"/>
</dbReference>
<keyword evidence="2" id="KW-0418">Kinase</keyword>
<name>A0ABQ7I0D9_9MICR</name>
<dbReference type="InterPro" id="IPR011009">
    <property type="entry name" value="Kinase-like_dom_sf"/>
</dbReference>
<organism evidence="2 3">
    <name type="scientific">Astathelohania contejeani</name>
    <dbReference type="NCBI Taxonomy" id="164912"/>
    <lineage>
        <taxon>Eukaryota</taxon>
        <taxon>Fungi</taxon>
        <taxon>Fungi incertae sedis</taxon>
        <taxon>Microsporidia</taxon>
        <taxon>Astathelohaniidae</taxon>
        <taxon>Astathelohania</taxon>
    </lineage>
</organism>
<dbReference type="PANTHER" id="PTHR45890">
    <property type="entry name" value="AARF DOMAIN CONTAINING KINASE 2 (PREDICTED)"/>
    <property type="match status" value="1"/>
</dbReference>
<evidence type="ECO:0000259" key="1">
    <source>
        <dbReference type="PROSITE" id="PS50011"/>
    </source>
</evidence>
<evidence type="ECO:0000313" key="2">
    <source>
        <dbReference type="EMBL" id="KAF7683893.1"/>
    </source>
</evidence>
<dbReference type="EMBL" id="SBIQ01000043">
    <property type="protein sequence ID" value="KAF7683893.1"/>
    <property type="molecule type" value="Genomic_DNA"/>
</dbReference>
<reference evidence="2 3" key="1">
    <citation type="submission" date="2019-01" db="EMBL/GenBank/DDBJ databases">
        <title>Genomes sequencing and comparative genomics of infectious freshwater microsporidia, Cucumispora dikerogammari and Thelohania contejeani.</title>
        <authorList>
            <person name="Cormier A."/>
            <person name="Giraud I."/>
            <person name="Wattier R."/>
            <person name="Teixeira M."/>
            <person name="Grandjean F."/>
            <person name="Rigaud T."/>
            <person name="Cordaux R."/>
        </authorList>
    </citation>
    <scope>NUCLEOTIDE SEQUENCE [LARGE SCALE GENOMIC DNA]</scope>
    <source>
        <strain evidence="2">T1</strain>
        <tissue evidence="2">Spores</tissue>
    </source>
</reference>
<dbReference type="Gene3D" id="3.30.200.20">
    <property type="entry name" value="Phosphorylase Kinase, domain 1"/>
    <property type="match status" value="1"/>
</dbReference>